<dbReference type="Gene3D" id="1.10.40.30">
    <property type="entry name" value="Fumarase/aspartase (C-terminal domain)"/>
    <property type="match status" value="1"/>
</dbReference>
<evidence type="ECO:0000313" key="17">
    <source>
        <dbReference type="Proteomes" id="UP001324384"/>
    </source>
</evidence>
<dbReference type="InterPro" id="IPR000362">
    <property type="entry name" value="Fumarate_lyase_fam"/>
</dbReference>
<dbReference type="Pfam" id="PF00206">
    <property type="entry name" value="Lyase_1"/>
    <property type="match status" value="1"/>
</dbReference>
<evidence type="ECO:0000256" key="3">
    <source>
        <dbReference type="ARBA" id="ARBA00008273"/>
    </source>
</evidence>
<dbReference type="Pfam" id="PF08328">
    <property type="entry name" value="ASL_C"/>
    <property type="match status" value="1"/>
</dbReference>
<dbReference type="NCBIfam" id="NF006764">
    <property type="entry name" value="PRK09285.1"/>
    <property type="match status" value="1"/>
</dbReference>
<comment type="catalytic activity">
    <reaction evidence="11">
        <text>N(6)-(1,2-dicarboxyethyl)-AMP = fumarate + AMP</text>
        <dbReference type="Rhea" id="RHEA:16853"/>
        <dbReference type="ChEBI" id="CHEBI:29806"/>
        <dbReference type="ChEBI" id="CHEBI:57567"/>
        <dbReference type="ChEBI" id="CHEBI:456215"/>
        <dbReference type="EC" id="4.3.2.2"/>
    </reaction>
    <physiologicalReaction direction="left-to-right" evidence="11">
        <dbReference type="Rhea" id="RHEA:16854"/>
    </physiologicalReaction>
</comment>
<dbReference type="EMBL" id="CP139961">
    <property type="protein sequence ID" value="WQE03682.1"/>
    <property type="molecule type" value="Genomic_DNA"/>
</dbReference>
<keyword evidence="17" id="KW-1185">Reference proteome</keyword>
<accession>A0ABZ0WX87</accession>
<evidence type="ECO:0000256" key="8">
    <source>
        <dbReference type="ARBA" id="ARBA00024477"/>
    </source>
</evidence>
<evidence type="ECO:0000256" key="6">
    <source>
        <dbReference type="ARBA" id="ARBA00022755"/>
    </source>
</evidence>
<dbReference type="PROSITE" id="PS00163">
    <property type="entry name" value="FUMARATE_LYASES"/>
    <property type="match status" value="1"/>
</dbReference>
<dbReference type="InterPro" id="IPR022761">
    <property type="entry name" value="Fumarate_lyase_N"/>
</dbReference>
<dbReference type="PANTHER" id="PTHR43411:SF1">
    <property type="entry name" value="ADENYLOSUCCINATE LYASE"/>
    <property type="match status" value="1"/>
</dbReference>
<evidence type="ECO:0000256" key="9">
    <source>
        <dbReference type="ARBA" id="ARBA00025012"/>
    </source>
</evidence>
<protein>
    <recommendedName>
        <fullName evidence="5 12">Adenylosuccinate lyase</fullName>
        <shortName evidence="13">ASL</shortName>
        <ecNumber evidence="4 12">4.3.2.2</ecNumber>
    </recommendedName>
    <alternativeName>
        <fullName evidence="10 13">Adenylosuccinase</fullName>
    </alternativeName>
</protein>
<dbReference type="PRINTS" id="PR00149">
    <property type="entry name" value="FUMRATELYASE"/>
</dbReference>
<evidence type="ECO:0000256" key="4">
    <source>
        <dbReference type="ARBA" id="ARBA00012339"/>
    </source>
</evidence>
<name>A0ABZ0WX87_9GAMM</name>
<gene>
    <name evidence="16" type="primary">purB</name>
    <name evidence="16" type="ORF">U0021_08030</name>
</gene>
<comment type="catalytic activity">
    <reaction evidence="8">
        <text>(2S)-2-[5-amino-1-(5-phospho-beta-D-ribosyl)imidazole-4-carboxamido]succinate = 5-amino-1-(5-phospho-beta-D-ribosyl)imidazole-4-carboxamide + fumarate</text>
        <dbReference type="Rhea" id="RHEA:23920"/>
        <dbReference type="ChEBI" id="CHEBI:29806"/>
        <dbReference type="ChEBI" id="CHEBI:58443"/>
        <dbReference type="ChEBI" id="CHEBI:58475"/>
        <dbReference type="EC" id="4.3.2.2"/>
    </reaction>
    <physiologicalReaction direction="left-to-right" evidence="8">
        <dbReference type="Rhea" id="RHEA:23921"/>
    </physiologicalReaction>
</comment>
<dbReference type="NCBIfam" id="TIGR00928">
    <property type="entry name" value="purB"/>
    <property type="match status" value="1"/>
</dbReference>
<dbReference type="PANTHER" id="PTHR43411">
    <property type="entry name" value="ADENYLOSUCCINATE LYASE"/>
    <property type="match status" value="1"/>
</dbReference>
<dbReference type="CDD" id="cd01598">
    <property type="entry name" value="PurB"/>
    <property type="match status" value="1"/>
</dbReference>
<dbReference type="InterPro" id="IPR008948">
    <property type="entry name" value="L-Aspartase-like"/>
</dbReference>
<dbReference type="InterPro" id="IPR004769">
    <property type="entry name" value="Pur_lyase"/>
</dbReference>
<dbReference type="Gene3D" id="1.10.275.10">
    <property type="entry name" value="Fumarase/aspartase (N-terminal domain)"/>
    <property type="match status" value="1"/>
</dbReference>
<evidence type="ECO:0000256" key="5">
    <source>
        <dbReference type="ARBA" id="ARBA00017058"/>
    </source>
</evidence>
<evidence type="ECO:0000259" key="14">
    <source>
        <dbReference type="Pfam" id="PF00206"/>
    </source>
</evidence>
<keyword evidence="7 13" id="KW-0456">Lyase</keyword>
<evidence type="ECO:0000313" key="16">
    <source>
        <dbReference type="EMBL" id="WQE03682.1"/>
    </source>
</evidence>
<evidence type="ECO:0000256" key="7">
    <source>
        <dbReference type="ARBA" id="ARBA00023239"/>
    </source>
</evidence>
<dbReference type="EC" id="4.3.2.2" evidence="4 12"/>
<proteinExistence type="inferred from homology"/>
<feature type="domain" description="Fumarate lyase N-terminal" evidence="14">
    <location>
        <begin position="14"/>
        <end position="311"/>
    </location>
</feature>
<dbReference type="RefSeq" id="WP_114800121.1">
    <property type="nucleotide sequence ID" value="NZ_CP139961.1"/>
</dbReference>
<evidence type="ECO:0000256" key="2">
    <source>
        <dbReference type="ARBA" id="ARBA00004734"/>
    </source>
</evidence>
<comment type="function">
    <text evidence="9">Catalyzes two reactions in de novo purine nucleotide biosynthesis. Catalyzes the breakdown of 5-aminoimidazole- (N-succinylocarboxamide) ribotide (SAICAR or 2-[5-amino-1-(5-phospho-beta-D-ribosyl)imidazole-4-carboxamido]succinate) to 5-aminoimidazole-4-carboxamide ribotide (AICAR or 5-amino-1-(5-phospho-beta-D-ribosyl)imidazole-4-carboxamide) and fumarate, and of adenylosuccinate (ADS or N(6)-(1,2-dicarboxyethyl)-AMP) to adenosine monophosphate (AMP) and fumarate.</text>
</comment>
<dbReference type="InterPro" id="IPR020557">
    <property type="entry name" value="Fumarate_lyase_CS"/>
</dbReference>
<dbReference type="InterPro" id="IPR013539">
    <property type="entry name" value="PurB_C"/>
</dbReference>
<organism evidence="16 17">
    <name type="scientific">Moraxella canis</name>
    <dbReference type="NCBI Taxonomy" id="90239"/>
    <lineage>
        <taxon>Bacteria</taxon>
        <taxon>Pseudomonadati</taxon>
        <taxon>Pseudomonadota</taxon>
        <taxon>Gammaproteobacteria</taxon>
        <taxon>Moraxellales</taxon>
        <taxon>Moraxellaceae</taxon>
        <taxon>Moraxella</taxon>
    </lineage>
</organism>
<dbReference type="SUPFAM" id="SSF48557">
    <property type="entry name" value="L-aspartase-like"/>
    <property type="match status" value="1"/>
</dbReference>
<dbReference type="GO" id="GO:0016829">
    <property type="term" value="F:lyase activity"/>
    <property type="evidence" value="ECO:0007669"/>
    <property type="project" value="UniProtKB-KW"/>
</dbReference>
<dbReference type="Gene3D" id="1.20.200.10">
    <property type="entry name" value="Fumarase/aspartase (Central domain)"/>
    <property type="match status" value="1"/>
</dbReference>
<keyword evidence="6 13" id="KW-0658">Purine biosynthesis</keyword>
<evidence type="ECO:0000256" key="1">
    <source>
        <dbReference type="ARBA" id="ARBA00004706"/>
    </source>
</evidence>
<evidence type="ECO:0000256" key="13">
    <source>
        <dbReference type="RuleBase" id="RU361172"/>
    </source>
</evidence>
<sequence length="462" mass="51667">MTLSALTALSPLDGRYASKCDALRPFLSEFGLIHARVTVEVRWLQALSRHPQIGELPAFSDQTNARLDAIVANFSEQDALRIKEIERTTNHDVKAVEYFLKEQIADIDELANAGEFIHFACTSEDINNLSHALMLKSGRDTLVSSMQQIIDEIAKLADTHAAQPMLSRTHGQTASPTTLGKEMANVAYRLHRQIKQFQAVELLGKINGAVGNYNAHLSAYPEIDWAKHSQDFVESLGLTFNPYTTQIEPHDYMAELFDALRRFNTILIDFNRDVWGYISLGYFKQKLKEGEVGSSTMPHKVNPIDFENSEGNLGIANAVLAHLGEKLPISRWQRDLTDSTVLRNMGVGFAQSLIAFDACLKGIGKLELNAERLAEDLDNAQEVLAEPIQTVMRRYNVEKPYEKLKALTRGQAMTRQMMVDFVDGDELNAVPANDKARLRDLSPATYIGNADAQAKNLKDYLK</sequence>
<comment type="pathway">
    <text evidence="1 13">Purine metabolism; IMP biosynthesis via de novo pathway; 5-amino-1-(5-phospho-D-ribosyl)imidazole-4-carboxamide from 5-amino-1-(5-phospho-D-ribosyl)imidazole-4-carboxylate: step 2/2.</text>
</comment>
<comment type="similarity">
    <text evidence="3 13">Belongs to the lyase 1 family. Adenylosuccinate lyase subfamily.</text>
</comment>
<reference evidence="16 17" key="1">
    <citation type="submission" date="2023-12" db="EMBL/GenBank/DDBJ databases">
        <title>Genome sequencing and assembly of bacterial species from a model synthetic community.</title>
        <authorList>
            <person name="Hogle S.L."/>
        </authorList>
    </citation>
    <scope>NUCLEOTIDE SEQUENCE [LARGE SCALE GENOMIC DNA]</scope>
    <source>
        <strain evidence="16 17">HAMBI_2792</strain>
    </source>
</reference>
<dbReference type="Proteomes" id="UP001324384">
    <property type="component" value="Chromosome"/>
</dbReference>
<evidence type="ECO:0000256" key="12">
    <source>
        <dbReference type="NCBIfam" id="TIGR00928"/>
    </source>
</evidence>
<evidence type="ECO:0000256" key="11">
    <source>
        <dbReference type="ARBA" id="ARBA00049115"/>
    </source>
</evidence>
<evidence type="ECO:0000259" key="15">
    <source>
        <dbReference type="Pfam" id="PF08328"/>
    </source>
</evidence>
<dbReference type="InterPro" id="IPR024083">
    <property type="entry name" value="Fumarase/histidase_N"/>
</dbReference>
<dbReference type="InterPro" id="IPR047136">
    <property type="entry name" value="PurB_bact"/>
</dbReference>
<evidence type="ECO:0000256" key="10">
    <source>
        <dbReference type="ARBA" id="ARBA00030717"/>
    </source>
</evidence>
<comment type="pathway">
    <text evidence="2 13">Purine metabolism; AMP biosynthesis via de novo pathway; AMP from IMP: step 2/2.</text>
</comment>
<feature type="domain" description="Adenylosuccinate lyase PurB C-terminal" evidence="15">
    <location>
        <begin position="330"/>
        <end position="447"/>
    </location>
</feature>